<sequence>MFIMFTIILVNIIHE</sequence>
<reference evidence="1 2" key="1">
    <citation type="submission" date="2018-05" db="EMBL/GenBank/DDBJ databases">
        <title>Vibrio limimaris sp. nov., isolated from marine sediment.</title>
        <authorList>
            <person name="Li C.-M."/>
        </authorList>
    </citation>
    <scope>NUCLEOTIDE SEQUENCE [LARGE SCALE GENOMIC DNA]</scope>
    <source>
        <strain evidence="1 2">E4404</strain>
    </source>
</reference>
<evidence type="ECO:0000313" key="2">
    <source>
        <dbReference type="Proteomes" id="UP000245362"/>
    </source>
</evidence>
<protein>
    <submittedName>
        <fullName evidence="1">Uncharacterized protein</fullName>
    </submittedName>
</protein>
<keyword evidence="2" id="KW-1185">Reference proteome</keyword>
<organism evidence="1 2">
    <name type="scientific">Vibrio albus</name>
    <dbReference type="NCBI Taxonomy" id="2200953"/>
    <lineage>
        <taxon>Bacteria</taxon>
        <taxon>Pseudomonadati</taxon>
        <taxon>Pseudomonadota</taxon>
        <taxon>Gammaproteobacteria</taxon>
        <taxon>Vibrionales</taxon>
        <taxon>Vibrionaceae</taxon>
        <taxon>Vibrio</taxon>
    </lineage>
</organism>
<dbReference type="Proteomes" id="UP000245362">
    <property type="component" value="Unassembled WGS sequence"/>
</dbReference>
<proteinExistence type="predicted"/>
<name>A0A2U3B9I6_9VIBR</name>
<gene>
    <name evidence="1" type="ORF">DI392_11465</name>
</gene>
<dbReference type="EMBL" id="QFWT01000005">
    <property type="protein sequence ID" value="PWI33476.1"/>
    <property type="molecule type" value="Genomic_DNA"/>
</dbReference>
<accession>A0A2U3B9I6</accession>
<evidence type="ECO:0000313" key="1">
    <source>
        <dbReference type="EMBL" id="PWI33476.1"/>
    </source>
</evidence>
<comment type="caution">
    <text evidence="1">The sequence shown here is derived from an EMBL/GenBank/DDBJ whole genome shotgun (WGS) entry which is preliminary data.</text>
</comment>